<dbReference type="InterPro" id="IPR011990">
    <property type="entry name" value="TPR-like_helical_dom_sf"/>
</dbReference>
<dbReference type="InterPro" id="IPR041664">
    <property type="entry name" value="AAA_16"/>
</dbReference>
<name>A0A1Y5Y1F4_KIBAR</name>
<keyword evidence="2" id="KW-0067">ATP-binding</keyword>
<dbReference type="SUPFAM" id="SSF48452">
    <property type="entry name" value="TPR-like"/>
    <property type="match status" value="1"/>
</dbReference>
<dbReference type="SUPFAM" id="SSF46894">
    <property type="entry name" value="C-terminal effector domain of the bipartite response regulators"/>
    <property type="match status" value="1"/>
</dbReference>
<dbReference type="EMBL" id="FWXV01000009">
    <property type="protein sequence ID" value="SMD23709.1"/>
    <property type="molecule type" value="Genomic_DNA"/>
</dbReference>
<dbReference type="Pfam" id="PF00196">
    <property type="entry name" value="GerE"/>
    <property type="match status" value="1"/>
</dbReference>
<dbReference type="AlphaFoldDB" id="A0A1Y5Y1F4"/>
<dbReference type="PROSITE" id="PS00622">
    <property type="entry name" value="HTH_LUXR_1"/>
    <property type="match status" value="1"/>
</dbReference>
<dbReference type="SMART" id="SM00421">
    <property type="entry name" value="HTH_LUXR"/>
    <property type="match status" value="1"/>
</dbReference>
<evidence type="ECO:0000256" key="1">
    <source>
        <dbReference type="ARBA" id="ARBA00022741"/>
    </source>
</evidence>
<evidence type="ECO:0000313" key="4">
    <source>
        <dbReference type="EMBL" id="SMD23709.1"/>
    </source>
</evidence>
<protein>
    <submittedName>
        <fullName evidence="4">Regulatory protein, luxR family</fullName>
    </submittedName>
</protein>
<dbReference type="PANTHER" id="PTHR16305">
    <property type="entry name" value="TESTICULAR SOLUBLE ADENYLYL CYCLASE"/>
    <property type="match status" value="1"/>
</dbReference>
<evidence type="ECO:0000256" key="2">
    <source>
        <dbReference type="ARBA" id="ARBA00022840"/>
    </source>
</evidence>
<dbReference type="GO" id="GO:0003677">
    <property type="term" value="F:DNA binding"/>
    <property type="evidence" value="ECO:0007669"/>
    <property type="project" value="InterPro"/>
</dbReference>
<organism evidence="4 5">
    <name type="scientific">Kibdelosporangium aridum</name>
    <dbReference type="NCBI Taxonomy" id="2030"/>
    <lineage>
        <taxon>Bacteria</taxon>
        <taxon>Bacillati</taxon>
        <taxon>Actinomycetota</taxon>
        <taxon>Actinomycetes</taxon>
        <taxon>Pseudonocardiales</taxon>
        <taxon>Pseudonocardiaceae</taxon>
        <taxon>Kibdelosporangium</taxon>
    </lineage>
</organism>
<dbReference type="InterPro" id="IPR036388">
    <property type="entry name" value="WH-like_DNA-bd_sf"/>
</dbReference>
<dbReference type="Gene3D" id="3.40.50.300">
    <property type="entry name" value="P-loop containing nucleotide triphosphate hydrolases"/>
    <property type="match status" value="1"/>
</dbReference>
<dbReference type="GO" id="GO:0004016">
    <property type="term" value="F:adenylate cyclase activity"/>
    <property type="evidence" value="ECO:0007669"/>
    <property type="project" value="TreeGrafter"/>
</dbReference>
<dbReference type="SUPFAM" id="SSF52540">
    <property type="entry name" value="P-loop containing nucleoside triphosphate hydrolases"/>
    <property type="match status" value="1"/>
</dbReference>
<proteinExistence type="predicted"/>
<dbReference type="Gene3D" id="1.10.10.10">
    <property type="entry name" value="Winged helix-like DNA-binding domain superfamily/Winged helix DNA-binding domain"/>
    <property type="match status" value="1"/>
</dbReference>
<dbReference type="InterPro" id="IPR016032">
    <property type="entry name" value="Sig_transdc_resp-reg_C-effctor"/>
</dbReference>
<dbReference type="PANTHER" id="PTHR16305:SF35">
    <property type="entry name" value="TRANSCRIPTIONAL ACTIVATOR DOMAIN"/>
    <property type="match status" value="1"/>
</dbReference>
<dbReference type="GO" id="GO:0005737">
    <property type="term" value="C:cytoplasm"/>
    <property type="evidence" value="ECO:0007669"/>
    <property type="project" value="TreeGrafter"/>
</dbReference>
<dbReference type="GO" id="GO:0005524">
    <property type="term" value="F:ATP binding"/>
    <property type="evidence" value="ECO:0007669"/>
    <property type="project" value="UniProtKB-KW"/>
</dbReference>
<reference evidence="4 5" key="1">
    <citation type="submission" date="2017-04" db="EMBL/GenBank/DDBJ databases">
        <authorList>
            <person name="Afonso C.L."/>
            <person name="Miller P.J."/>
            <person name="Scott M.A."/>
            <person name="Spackman E."/>
            <person name="Goraichik I."/>
            <person name="Dimitrov K.M."/>
            <person name="Suarez D.L."/>
            <person name="Swayne D.E."/>
        </authorList>
    </citation>
    <scope>NUCLEOTIDE SEQUENCE [LARGE SCALE GENOMIC DNA]</scope>
    <source>
        <strain evidence="4 5">DSM 43828</strain>
    </source>
</reference>
<dbReference type="PRINTS" id="PR00038">
    <property type="entry name" value="HTHLUXR"/>
</dbReference>
<gene>
    <name evidence="4" type="ORF">SAMN05661093_08173</name>
</gene>
<evidence type="ECO:0000259" key="3">
    <source>
        <dbReference type="PROSITE" id="PS50043"/>
    </source>
</evidence>
<evidence type="ECO:0000313" key="5">
    <source>
        <dbReference type="Proteomes" id="UP000192674"/>
    </source>
</evidence>
<dbReference type="InterPro" id="IPR000792">
    <property type="entry name" value="Tscrpt_reg_LuxR_C"/>
</dbReference>
<dbReference type="Pfam" id="PF13191">
    <property type="entry name" value="AAA_16"/>
    <property type="match status" value="1"/>
</dbReference>
<keyword evidence="1" id="KW-0547">Nucleotide-binding</keyword>
<sequence length="906" mass="96841">MSRPGALVGRGAELARLSGWLRALSTGRGQAVLVEGEPGIGKSMLVRTACAATPFPVHWGSGDELGQDLPLMPLLDGMRVHSAADARRQDIARLLRGETTIGHGMDVATAIAEHLLALLEELCTDGPAILVVDDLQWADRHTVSLCGRLARLVQQIPLLFIGIMRPVPRRAELISLRRTIPAADRIRLSRLADTEIETLLTELAGGTPSERLRRLAAGAAGNPLYLTELVGSLERGGRLYTTESGLVETTVERTPRSLSAAITERLGFLPAQVLEVLRVAALLGTDFSVGDLAVVSGQTTAQLVPAIEDARASGILTEAGDLLAFRHPLIRIALYEQLPVAVRAAWHRDAAKALVEAGAPVDRVARQMLPAAVTDEQWVVRWLDKAAPALVGHAPKVAVELLRRTNTCPELLADALYRMGEPAEAAVVADRALSDDPPPDRLVELHRIMTQCRSLAGRPAEALEALQAALQTPGLPSVHRARLLVLAARANRGLGRVDEAEALATEALDQTDDRWATAWALHVLVLVSMMRGASDEALAFLERALVVAGDDPELTDLRLLVRINQAVTLGDLDRYDEAIEVAGQMRQEAERTGSLVRLTQAQSAMGQLLLETGGWDHALAEVDALPAEVKDPSVVCCDHGIAATICFHRDDPETARRHLATAAPYADQVGLRAVAQLCLARSLDAEYSGDPVAALAELVDGLADKTEIEDMLPDAVRLAVQVGDLGTATTATARIESLVDSSPRWHAAALYCRGLVDQDSTMLLAAAGESERPLFKAKAFEAAATAFVATGDSSSARAAFARATAVYEDLAAAWDIARLAAVQRAAGIRRAPRVAHKKATHGWESLTPTESKIAALVVEGLTNRQIAARLFLSPRTVGTHVSHILNKLGVNSRTDIAREASRRASG</sequence>
<dbReference type="RefSeq" id="WP_084432621.1">
    <property type="nucleotide sequence ID" value="NZ_FWXV01000009.1"/>
</dbReference>
<dbReference type="SMART" id="SM00382">
    <property type="entry name" value="AAA"/>
    <property type="match status" value="1"/>
</dbReference>
<dbReference type="Proteomes" id="UP000192674">
    <property type="component" value="Unassembled WGS sequence"/>
</dbReference>
<keyword evidence="5" id="KW-1185">Reference proteome</keyword>
<dbReference type="InterPro" id="IPR003593">
    <property type="entry name" value="AAA+_ATPase"/>
</dbReference>
<dbReference type="Gene3D" id="1.25.40.10">
    <property type="entry name" value="Tetratricopeptide repeat domain"/>
    <property type="match status" value="1"/>
</dbReference>
<dbReference type="GO" id="GO:0006355">
    <property type="term" value="P:regulation of DNA-templated transcription"/>
    <property type="evidence" value="ECO:0007669"/>
    <property type="project" value="InterPro"/>
</dbReference>
<dbReference type="PROSITE" id="PS50043">
    <property type="entry name" value="HTH_LUXR_2"/>
    <property type="match status" value="1"/>
</dbReference>
<dbReference type="OrthoDB" id="8482304at2"/>
<feature type="domain" description="HTH luxR-type" evidence="3">
    <location>
        <begin position="839"/>
        <end position="904"/>
    </location>
</feature>
<accession>A0A1Y5Y1F4</accession>
<dbReference type="CDD" id="cd06170">
    <property type="entry name" value="LuxR_C_like"/>
    <property type="match status" value="1"/>
</dbReference>
<dbReference type="InterPro" id="IPR027417">
    <property type="entry name" value="P-loop_NTPase"/>
</dbReference>